<reference evidence="2 3" key="1">
    <citation type="journal article" date="2024" name="Nat. Commun.">
        <title>Phylogenomics reveals the evolutionary origins of lichenization in chlorophyte algae.</title>
        <authorList>
            <person name="Puginier C."/>
            <person name="Libourel C."/>
            <person name="Otte J."/>
            <person name="Skaloud P."/>
            <person name="Haon M."/>
            <person name="Grisel S."/>
            <person name="Petersen M."/>
            <person name="Berrin J.G."/>
            <person name="Delaux P.M."/>
            <person name="Dal Grande F."/>
            <person name="Keller J."/>
        </authorList>
    </citation>
    <scope>NUCLEOTIDE SEQUENCE [LARGE SCALE GENOMIC DNA]</scope>
    <source>
        <strain evidence="2 3">SAG 216-7</strain>
    </source>
</reference>
<proteinExistence type="inferred from homology"/>
<comment type="similarity">
    <text evidence="1">Belongs to the ycf54 family.</text>
</comment>
<name>A0ABR2YKJ0_9CHLO</name>
<accession>A0ABR2YKJ0</accession>
<protein>
    <submittedName>
        <fullName evidence="2">Uncharacterized protein</fullName>
    </submittedName>
</protein>
<dbReference type="Proteomes" id="UP001491310">
    <property type="component" value="Unassembled WGS sequence"/>
</dbReference>
<evidence type="ECO:0000256" key="1">
    <source>
        <dbReference type="ARBA" id="ARBA00043978"/>
    </source>
</evidence>
<dbReference type="PANTHER" id="PTHR35319:SF2">
    <property type="entry name" value="YCF54"/>
    <property type="match status" value="1"/>
</dbReference>
<dbReference type="PANTHER" id="PTHR35319">
    <property type="match status" value="1"/>
</dbReference>
<sequence>MLLSCKQLHSQQSFLGKNVTSQRVQPSLRRNVPARLQSTATLDNYVADVPVAGQTSKWYALVANAEFMLHDVQNEAFAEQLRERVRLFGEKERKQDFFLVCEPTWLDKQFPQEAKRVGRPCIALVSTDKIWITFMKLRLDRVMKLELGELTPEQALEAGAPYPEFPPLDRTKWTAPYSPYKPGWWKAFEPSVFFNSSL</sequence>
<dbReference type="EMBL" id="JALJOT010000009">
    <property type="protein sequence ID" value="KAK9907385.1"/>
    <property type="molecule type" value="Genomic_DNA"/>
</dbReference>
<dbReference type="Pfam" id="PF10674">
    <property type="entry name" value="Ycf54"/>
    <property type="match status" value="1"/>
</dbReference>
<gene>
    <name evidence="2" type="ORF">WJX75_002703</name>
</gene>
<organism evidence="2 3">
    <name type="scientific">Coccomyxa subellipsoidea</name>
    <dbReference type="NCBI Taxonomy" id="248742"/>
    <lineage>
        <taxon>Eukaryota</taxon>
        <taxon>Viridiplantae</taxon>
        <taxon>Chlorophyta</taxon>
        <taxon>core chlorophytes</taxon>
        <taxon>Trebouxiophyceae</taxon>
        <taxon>Trebouxiophyceae incertae sedis</taxon>
        <taxon>Coccomyxaceae</taxon>
        <taxon>Coccomyxa</taxon>
    </lineage>
</organism>
<evidence type="ECO:0000313" key="3">
    <source>
        <dbReference type="Proteomes" id="UP001491310"/>
    </source>
</evidence>
<evidence type="ECO:0000313" key="2">
    <source>
        <dbReference type="EMBL" id="KAK9907385.1"/>
    </source>
</evidence>
<comment type="caution">
    <text evidence="2">The sequence shown here is derived from an EMBL/GenBank/DDBJ whole genome shotgun (WGS) entry which is preliminary data.</text>
</comment>
<dbReference type="InterPro" id="IPR019616">
    <property type="entry name" value="Ycf54"/>
</dbReference>
<dbReference type="InterPro" id="IPR038409">
    <property type="entry name" value="Ycf54-like_sf"/>
</dbReference>
<dbReference type="Gene3D" id="3.30.70.1860">
    <property type="entry name" value="Uncharacterised protein family Ycf54"/>
    <property type="match status" value="1"/>
</dbReference>
<keyword evidence="3" id="KW-1185">Reference proteome</keyword>